<evidence type="ECO:0000256" key="5">
    <source>
        <dbReference type="SAM" id="MobiDB-lite"/>
    </source>
</evidence>
<dbReference type="Pfam" id="PF01339">
    <property type="entry name" value="CheB_methylest"/>
    <property type="match status" value="1"/>
</dbReference>
<dbReference type="AlphaFoldDB" id="A0A1G9L737"/>
<dbReference type="GO" id="GO:0006935">
    <property type="term" value="P:chemotaxis"/>
    <property type="evidence" value="ECO:0007669"/>
    <property type="project" value="UniProtKB-UniRule"/>
</dbReference>
<evidence type="ECO:0000259" key="6">
    <source>
        <dbReference type="PROSITE" id="PS50122"/>
    </source>
</evidence>
<keyword evidence="4" id="KW-0145">Chemotaxis</keyword>
<sequence length="214" mass="22851">MSGRSSRPSVSPSKYSEEKRNAVADKIPQTDLVVIGGSAGCVPVIIDLLDALPPSFPFAVVLVIHRQKSVPSEMDKVLGSNSHVRVIEPNDKDFILPGRVYLAPQNYHLLIEQDRSFSLDYSEPIHYSRPSIDPTFESAADVFGRRCTGILLSGANRDGADGLASILQSGGTAIVQNPATCDFPAMPQAGLEAAPEALILAPAEIASFISPEKP</sequence>
<feature type="active site" evidence="4">
    <location>
        <position position="38"/>
    </location>
</feature>
<dbReference type="PANTHER" id="PTHR42872:SF6">
    <property type="entry name" value="PROTEIN-GLUTAMATE METHYLESTERASE_PROTEIN-GLUTAMINE GLUTAMINASE"/>
    <property type="match status" value="1"/>
</dbReference>
<feature type="active site" evidence="4">
    <location>
        <position position="158"/>
    </location>
</feature>
<feature type="domain" description="CheB-type methylesterase" evidence="6">
    <location>
        <begin position="28"/>
        <end position="209"/>
    </location>
</feature>
<feature type="active site" evidence="4">
    <location>
        <position position="65"/>
    </location>
</feature>
<reference evidence="7 8" key="1">
    <citation type="submission" date="2016-10" db="EMBL/GenBank/DDBJ databases">
        <authorList>
            <person name="de Groot N.N."/>
        </authorList>
    </citation>
    <scope>NUCLEOTIDE SEQUENCE [LARGE SCALE GENOMIC DNA]</scope>
    <source>
        <strain evidence="7 8">DSM 21668</strain>
    </source>
</reference>
<keyword evidence="1 4" id="KW-0378">Hydrolase</keyword>
<organism evidence="7 8">
    <name type="scientific">Siphonobacter aquaeclarae</name>
    <dbReference type="NCBI Taxonomy" id="563176"/>
    <lineage>
        <taxon>Bacteria</taxon>
        <taxon>Pseudomonadati</taxon>
        <taxon>Bacteroidota</taxon>
        <taxon>Cytophagia</taxon>
        <taxon>Cytophagales</taxon>
        <taxon>Cytophagaceae</taxon>
        <taxon>Siphonobacter</taxon>
    </lineage>
</organism>
<dbReference type="CDD" id="cd16433">
    <property type="entry name" value="CheB"/>
    <property type="match status" value="1"/>
</dbReference>
<dbReference type="GO" id="GO:0000156">
    <property type="term" value="F:phosphorelay response regulator activity"/>
    <property type="evidence" value="ECO:0007669"/>
    <property type="project" value="InterPro"/>
</dbReference>
<dbReference type="EMBL" id="FNGS01000002">
    <property type="protein sequence ID" value="SDL57553.1"/>
    <property type="molecule type" value="Genomic_DNA"/>
</dbReference>
<comment type="catalytic activity">
    <reaction evidence="3">
        <text>[protein]-L-glutamate 5-O-methyl ester + H2O = L-glutamyl-[protein] + methanol + H(+)</text>
        <dbReference type="Rhea" id="RHEA:23236"/>
        <dbReference type="Rhea" id="RHEA-COMP:10208"/>
        <dbReference type="Rhea" id="RHEA-COMP:10311"/>
        <dbReference type="ChEBI" id="CHEBI:15377"/>
        <dbReference type="ChEBI" id="CHEBI:15378"/>
        <dbReference type="ChEBI" id="CHEBI:17790"/>
        <dbReference type="ChEBI" id="CHEBI:29973"/>
        <dbReference type="ChEBI" id="CHEBI:82795"/>
        <dbReference type="EC" id="3.1.1.61"/>
    </reaction>
</comment>
<feature type="compositionally biased region" description="Low complexity" evidence="5">
    <location>
        <begin position="1"/>
        <end position="14"/>
    </location>
</feature>
<evidence type="ECO:0000313" key="7">
    <source>
        <dbReference type="EMBL" id="SDL57553.1"/>
    </source>
</evidence>
<dbReference type="SUPFAM" id="SSF52738">
    <property type="entry name" value="Methylesterase CheB, C-terminal domain"/>
    <property type="match status" value="1"/>
</dbReference>
<name>A0A1G9L737_9BACT</name>
<feature type="region of interest" description="Disordered" evidence="5">
    <location>
        <begin position="1"/>
        <end position="21"/>
    </location>
</feature>
<evidence type="ECO:0000313" key="8">
    <source>
        <dbReference type="Proteomes" id="UP000198901"/>
    </source>
</evidence>
<dbReference type="STRING" id="563176.SAMN04488090_1288"/>
<evidence type="ECO:0000256" key="2">
    <source>
        <dbReference type="ARBA" id="ARBA00039140"/>
    </source>
</evidence>
<dbReference type="PANTHER" id="PTHR42872">
    <property type="entry name" value="PROTEIN-GLUTAMATE METHYLESTERASE/PROTEIN-GLUTAMINE GLUTAMINASE"/>
    <property type="match status" value="1"/>
</dbReference>
<evidence type="ECO:0000256" key="3">
    <source>
        <dbReference type="ARBA" id="ARBA00048267"/>
    </source>
</evidence>
<dbReference type="Gene3D" id="3.40.50.180">
    <property type="entry name" value="Methylesterase CheB, C-terminal domain"/>
    <property type="match status" value="1"/>
</dbReference>
<dbReference type="GO" id="GO:0005737">
    <property type="term" value="C:cytoplasm"/>
    <property type="evidence" value="ECO:0007669"/>
    <property type="project" value="InterPro"/>
</dbReference>
<gene>
    <name evidence="7" type="ORF">SAMN04488090_1288</name>
</gene>
<proteinExistence type="predicted"/>
<evidence type="ECO:0000256" key="1">
    <source>
        <dbReference type="ARBA" id="ARBA00022801"/>
    </source>
</evidence>
<accession>A0A1G9L737</accession>
<protein>
    <recommendedName>
        <fullName evidence="2">protein-glutamate methylesterase</fullName>
        <ecNumber evidence="2">3.1.1.61</ecNumber>
    </recommendedName>
</protein>
<evidence type="ECO:0000256" key="4">
    <source>
        <dbReference type="PROSITE-ProRule" id="PRU00050"/>
    </source>
</evidence>
<dbReference type="PROSITE" id="PS50122">
    <property type="entry name" value="CHEB"/>
    <property type="match status" value="1"/>
</dbReference>
<dbReference type="InterPro" id="IPR035909">
    <property type="entry name" value="CheB_C"/>
</dbReference>
<dbReference type="InterPro" id="IPR000673">
    <property type="entry name" value="Sig_transdc_resp-reg_Me-estase"/>
</dbReference>
<dbReference type="Proteomes" id="UP000198901">
    <property type="component" value="Unassembled WGS sequence"/>
</dbReference>
<keyword evidence="8" id="KW-1185">Reference proteome</keyword>
<dbReference type="GO" id="GO:0008984">
    <property type="term" value="F:protein-glutamate methylesterase activity"/>
    <property type="evidence" value="ECO:0007669"/>
    <property type="project" value="UniProtKB-EC"/>
</dbReference>
<dbReference type="EC" id="3.1.1.61" evidence="2"/>